<feature type="region of interest" description="Disordered" evidence="1">
    <location>
        <begin position="338"/>
        <end position="467"/>
    </location>
</feature>
<keyword evidence="4" id="KW-1185">Reference proteome</keyword>
<dbReference type="OrthoDB" id="3231855at2759"/>
<feature type="region of interest" description="Disordered" evidence="1">
    <location>
        <begin position="898"/>
        <end position="931"/>
    </location>
</feature>
<dbReference type="InterPro" id="IPR036063">
    <property type="entry name" value="Smr_dom_sf"/>
</dbReference>
<accession>A0A1Y1IL57</accession>
<evidence type="ECO:0000313" key="4">
    <source>
        <dbReference type="Proteomes" id="UP000054558"/>
    </source>
</evidence>
<dbReference type="Pfam" id="PF08590">
    <property type="entry name" value="DUF1771"/>
    <property type="match status" value="1"/>
</dbReference>
<evidence type="ECO:0000256" key="1">
    <source>
        <dbReference type="SAM" id="MobiDB-lite"/>
    </source>
</evidence>
<feature type="region of interest" description="Disordered" evidence="1">
    <location>
        <begin position="207"/>
        <end position="228"/>
    </location>
</feature>
<dbReference type="STRING" id="105231.A0A1Y1IL57"/>
<organism evidence="3 4">
    <name type="scientific">Klebsormidium nitens</name>
    <name type="common">Green alga</name>
    <name type="synonym">Ulothrix nitens</name>
    <dbReference type="NCBI Taxonomy" id="105231"/>
    <lineage>
        <taxon>Eukaryota</taxon>
        <taxon>Viridiplantae</taxon>
        <taxon>Streptophyta</taxon>
        <taxon>Klebsormidiophyceae</taxon>
        <taxon>Klebsormidiales</taxon>
        <taxon>Klebsormidiaceae</taxon>
        <taxon>Klebsormidium</taxon>
    </lineage>
</organism>
<dbReference type="Gene3D" id="3.30.1370.110">
    <property type="match status" value="1"/>
</dbReference>
<dbReference type="PANTHER" id="PTHR46651">
    <property type="entry name" value="POLYADENYLATE-BINDING PROTEIN-INTERACTING PROTEIN 7"/>
    <property type="match status" value="1"/>
</dbReference>
<evidence type="ECO:0000259" key="2">
    <source>
        <dbReference type="PROSITE" id="PS50828"/>
    </source>
</evidence>
<feature type="region of interest" description="Disordered" evidence="1">
    <location>
        <begin position="146"/>
        <end position="195"/>
    </location>
</feature>
<protein>
    <submittedName>
        <fullName evidence="3">Putative Small MutS-related domain containing protein</fullName>
    </submittedName>
</protein>
<dbReference type="CDD" id="cd14371">
    <property type="entry name" value="CUE_CID7_like"/>
    <property type="match status" value="1"/>
</dbReference>
<feature type="region of interest" description="Disordered" evidence="1">
    <location>
        <begin position="584"/>
        <end position="719"/>
    </location>
</feature>
<dbReference type="InterPro" id="IPR041806">
    <property type="entry name" value="CID5/6/7_CUE"/>
</dbReference>
<dbReference type="InterPro" id="IPR013899">
    <property type="entry name" value="DUF1771"/>
</dbReference>
<dbReference type="InterPro" id="IPR002625">
    <property type="entry name" value="Smr_dom"/>
</dbReference>
<dbReference type="SMART" id="SM00463">
    <property type="entry name" value="SMR"/>
    <property type="match status" value="1"/>
</dbReference>
<proteinExistence type="predicted"/>
<dbReference type="PANTHER" id="PTHR46651:SF1">
    <property type="entry name" value="SMALL MUTS RELATED FAMILY PROTEIN"/>
    <property type="match status" value="1"/>
</dbReference>
<dbReference type="PROSITE" id="PS50828">
    <property type="entry name" value="SMR"/>
    <property type="match status" value="1"/>
</dbReference>
<feature type="region of interest" description="Disordered" evidence="1">
    <location>
        <begin position="487"/>
        <end position="563"/>
    </location>
</feature>
<feature type="compositionally biased region" description="Polar residues" evidence="1">
    <location>
        <begin position="493"/>
        <end position="506"/>
    </location>
</feature>
<dbReference type="AlphaFoldDB" id="A0A1Y1IL57"/>
<feature type="compositionally biased region" description="Basic and acidic residues" evidence="1">
    <location>
        <begin position="368"/>
        <end position="380"/>
    </location>
</feature>
<feature type="compositionally biased region" description="Low complexity" evidence="1">
    <location>
        <begin position="338"/>
        <end position="356"/>
    </location>
</feature>
<name>A0A1Y1IL57_KLENI</name>
<gene>
    <name evidence="3" type="ORF">KFL_005700020</name>
</gene>
<dbReference type="SMART" id="SM01162">
    <property type="entry name" value="DUF1771"/>
    <property type="match status" value="1"/>
</dbReference>
<evidence type="ECO:0000313" key="3">
    <source>
        <dbReference type="EMBL" id="GAQ89861.1"/>
    </source>
</evidence>
<reference evidence="3 4" key="1">
    <citation type="journal article" date="2014" name="Nat. Commun.">
        <title>Klebsormidium flaccidum genome reveals primary factors for plant terrestrial adaptation.</title>
        <authorList>
            <person name="Hori K."/>
            <person name="Maruyama F."/>
            <person name="Fujisawa T."/>
            <person name="Togashi T."/>
            <person name="Yamamoto N."/>
            <person name="Seo M."/>
            <person name="Sato S."/>
            <person name="Yamada T."/>
            <person name="Mori H."/>
            <person name="Tajima N."/>
            <person name="Moriyama T."/>
            <person name="Ikeuchi M."/>
            <person name="Watanabe M."/>
            <person name="Wada H."/>
            <person name="Kobayashi K."/>
            <person name="Saito M."/>
            <person name="Masuda T."/>
            <person name="Sasaki-Sekimoto Y."/>
            <person name="Mashiguchi K."/>
            <person name="Awai K."/>
            <person name="Shimojima M."/>
            <person name="Masuda S."/>
            <person name="Iwai M."/>
            <person name="Nobusawa T."/>
            <person name="Narise T."/>
            <person name="Kondo S."/>
            <person name="Saito H."/>
            <person name="Sato R."/>
            <person name="Murakawa M."/>
            <person name="Ihara Y."/>
            <person name="Oshima-Yamada Y."/>
            <person name="Ohtaka K."/>
            <person name="Satoh M."/>
            <person name="Sonobe K."/>
            <person name="Ishii M."/>
            <person name="Ohtani R."/>
            <person name="Kanamori-Sato M."/>
            <person name="Honoki R."/>
            <person name="Miyazaki D."/>
            <person name="Mochizuki H."/>
            <person name="Umetsu J."/>
            <person name="Higashi K."/>
            <person name="Shibata D."/>
            <person name="Kamiya Y."/>
            <person name="Sato N."/>
            <person name="Nakamura Y."/>
            <person name="Tabata S."/>
            <person name="Ida S."/>
            <person name="Kurokawa K."/>
            <person name="Ohta H."/>
        </authorList>
    </citation>
    <scope>NUCLEOTIDE SEQUENCE [LARGE SCALE GENOMIC DNA]</scope>
    <source>
        <strain evidence="3 4">NIES-2285</strain>
    </source>
</reference>
<feature type="region of interest" description="Disordered" evidence="1">
    <location>
        <begin position="841"/>
        <end position="879"/>
    </location>
</feature>
<feature type="compositionally biased region" description="Basic and acidic residues" evidence="1">
    <location>
        <begin position="179"/>
        <end position="190"/>
    </location>
</feature>
<dbReference type="InterPro" id="IPR053242">
    <property type="entry name" value="PAM2-like_domain"/>
</dbReference>
<feature type="domain" description="Smr" evidence="2">
    <location>
        <begin position="1012"/>
        <end position="1092"/>
    </location>
</feature>
<dbReference type="SUPFAM" id="SSF160443">
    <property type="entry name" value="SMR domain-like"/>
    <property type="match status" value="1"/>
</dbReference>
<sequence length="1092" mass="116751">MGAPEVKASDAARPAVARFLWETNSELDEPVVDYLSEIIFEEAMQHKNGKSTQAVTENLHLFLPTLRMDGLEGRVQGLLEQIRCNAAAGKPRDDYRDYWSSNFSLSSSSSSLNPAMKRSMSAISNFSSASSAELNNAANLVAPVPLARKSPGGKEEGKSTPPFGGLSRPASSCSVASRASDHEDKKELAAKDLSATSVESSYVPGGALSVVGENGQSNEDGPENAKGVPVPVKGVKGLWGNGGLAGLDSLGFTGFNVSESAPGKIETSRLLSEGAQKQLPEGMFELGMPMVKNEGLALIKHEVKADQDIFECSPKSPLSDMTSPSSLESLSKKEALSGLALAQAQRPSSKSSPEASSSDDEEGGVNEGQKKGGEEKEELGHGGSPWDEDSGLTSLQLAALSLNPNAAEFVPPQGGKSESEKADSQAPLSESPGSEGVEIPAMSAPRKINTGAPEPPFGGLPEDFHFGEESLPRDLLKMSDEMIFGASLARGGSPSTLSGGSHSPGAQSRAFPPGAYDDVLRGAEINRSVSMNSMRGESMGMPIRVPDDGRRSQEDMRRAQFEADRRLHDDLARLPPLAMDLSEEGRFDPRFRGGRTLPEHSAPFPPDFSPREGPLFHRRGSEGSLGIPPSPRRDAMFAPPFRGPPPLDHSPPGGSPRFALGPSAPPGPPPFAHRTPSRENLRGPPPFGFNRPFDGPPPLDYMGEPVRPGFGEFFDAPPPRGRLDDGPPPRFDRGFDHPPFPSPRGMRPDFDPAFGPRGFGRGFPSPRGPPPPLGYDFPPSPMRGGGMRGPPIEETGPDPVQVLAAEFPGFPAEGLAEIFFSNGCDLALTMEMLTQLEVQEGNSAVRRRQPPPPPPSLGMNDFPALGGGEPPFPSHREAREADVQDFAAAVRKAAAAQNAPSRWAYDAPPPRRSDFPRGVPRGESPPPWLETGDAVAGMYGQLRDEARDYARARNACFEQATAAYLAGNKALAKQLSAKGQWHNERMKAAHARAGEAIFAERNPRRPGDPPMLDLHGLHVAEAIPILKRELAALKAQAAHTRQRQQIYVVVGTGHHTKGARTPARLPLAVEQFLQEERVNFSEPQPGLLRILV</sequence>
<dbReference type="Proteomes" id="UP000054558">
    <property type="component" value="Unassembled WGS sequence"/>
</dbReference>
<dbReference type="EMBL" id="DF237519">
    <property type="protein sequence ID" value="GAQ89861.1"/>
    <property type="molecule type" value="Genomic_DNA"/>
</dbReference>
<feature type="compositionally biased region" description="Basic and acidic residues" evidence="1">
    <location>
        <begin position="545"/>
        <end position="563"/>
    </location>
</feature>